<dbReference type="InterPro" id="IPR038398">
    <property type="entry name" value="NCD2_sf"/>
</dbReference>
<dbReference type="GO" id="GO:0005634">
    <property type="term" value="C:nucleus"/>
    <property type="evidence" value="ECO:0007669"/>
    <property type="project" value="InterPro"/>
</dbReference>
<accession>A0A3S5FH60</accession>
<dbReference type="Proteomes" id="UP000784294">
    <property type="component" value="Unassembled WGS sequence"/>
</dbReference>
<dbReference type="Gene3D" id="1.20.120.2010">
    <property type="entry name" value="NAB conserved domain 2"/>
    <property type="match status" value="1"/>
</dbReference>
<organism evidence="2 3">
    <name type="scientific">Protopolystoma xenopodis</name>
    <dbReference type="NCBI Taxonomy" id="117903"/>
    <lineage>
        <taxon>Eukaryota</taxon>
        <taxon>Metazoa</taxon>
        <taxon>Spiralia</taxon>
        <taxon>Lophotrochozoa</taxon>
        <taxon>Platyhelminthes</taxon>
        <taxon>Monogenea</taxon>
        <taxon>Polyopisthocotylea</taxon>
        <taxon>Polystomatidea</taxon>
        <taxon>Polystomatidae</taxon>
        <taxon>Protopolystoma</taxon>
    </lineage>
</organism>
<dbReference type="AlphaFoldDB" id="A0A3S5FH60"/>
<gene>
    <name evidence="2" type="ORF">PXEA_LOCUS35890</name>
</gene>
<sequence>CYFIQLFLIHNHSFVRSGIPTLKLALNEAAAQICRFKPALLFHKRELFCMAKECVERSQIWLGEGQQSQQQQQTISSSLEVVEGQTPAVLGRQMASSQLAMLESKGLVAATAPQHSTAGSMLVVGTTEAQGIVRQTGVGISPSIDGAAQGLRPILSRSGIE</sequence>
<comment type="caution">
    <text evidence="2">The sequence shown here is derived from an EMBL/GenBank/DDBJ whole genome shotgun (WGS) entry which is preliminary data.</text>
</comment>
<evidence type="ECO:0000313" key="3">
    <source>
        <dbReference type="Proteomes" id="UP000784294"/>
    </source>
</evidence>
<dbReference type="EMBL" id="CAAALY010274468">
    <property type="protein sequence ID" value="VEL42450.1"/>
    <property type="molecule type" value="Genomic_DNA"/>
</dbReference>
<proteinExistence type="predicted"/>
<name>A0A3S5FH60_9PLAT</name>
<dbReference type="GO" id="GO:0045892">
    <property type="term" value="P:negative regulation of DNA-templated transcription"/>
    <property type="evidence" value="ECO:0007669"/>
    <property type="project" value="InterPro"/>
</dbReference>
<feature type="non-terminal residue" evidence="2">
    <location>
        <position position="1"/>
    </location>
</feature>
<keyword evidence="3" id="KW-1185">Reference proteome</keyword>
<feature type="domain" description="NAB co-repressor" evidence="1">
    <location>
        <begin position="24"/>
        <end position="57"/>
    </location>
</feature>
<evidence type="ECO:0000259" key="1">
    <source>
        <dbReference type="Pfam" id="PF04905"/>
    </source>
</evidence>
<dbReference type="OrthoDB" id="10028556at2759"/>
<evidence type="ECO:0000313" key="2">
    <source>
        <dbReference type="EMBL" id="VEL42450.1"/>
    </source>
</evidence>
<dbReference type="Pfam" id="PF04905">
    <property type="entry name" value="NCD2"/>
    <property type="match status" value="1"/>
</dbReference>
<protein>
    <recommendedName>
        <fullName evidence="1">NAB co-repressor domain-containing protein</fullName>
    </recommendedName>
</protein>
<dbReference type="InterPro" id="IPR006989">
    <property type="entry name" value="NAB_co-repressor_dom"/>
</dbReference>
<reference evidence="2" key="1">
    <citation type="submission" date="2018-11" db="EMBL/GenBank/DDBJ databases">
        <authorList>
            <consortium name="Pathogen Informatics"/>
        </authorList>
    </citation>
    <scope>NUCLEOTIDE SEQUENCE</scope>
</reference>